<dbReference type="Gene3D" id="3.30.300.180">
    <property type="match status" value="1"/>
</dbReference>
<dbReference type="Pfam" id="PF00308">
    <property type="entry name" value="Bac_DnaA"/>
    <property type="match status" value="1"/>
</dbReference>
<evidence type="ECO:0000256" key="1">
    <source>
        <dbReference type="ARBA" id="ARBA00022490"/>
    </source>
</evidence>
<dbReference type="SUPFAM" id="SSF52540">
    <property type="entry name" value="P-loop containing nucleoside triphosphate hydrolases"/>
    <property type="match status" value="1"/>
</dbReference>
<reference evidence="12" key="1">
    <citation type="submission" date="2017-08" db="EMBL/GenBank/DDBJ databases">
        <title>A dynamic microbial community with high functional redundancy inhabits the cold, oxic subseafloor aquifer.</title>
        <authorList>
            <person name="Tully B.J."/>
            <person name="Wheat C.G."/>
            <person name="Glazer B.T."/>
            <person name="Huber J.A."/>
        </authorList>
    </citation>
    <scope>NUCLEOTIDE SEQUENCE [LARGE SCALE GENOMIC DNA]</scope>
</reference>
<dbReference type="SMART" id="SM00382">
    <property type="entry name" value="AAA"/>
    <property type="match status" value="1"/>
</dbReference>
<dbReference type="Gene3D" id="1.10.1750.10">
    <property type="match status" value="1"/>
</dbReference>
<dbReference type="PROSITE" id="PS01008">
    <property type="entry name" value="DNAA"/>
    <property type="match status" value="1"/>
</dbReference>
<evidence type="ECO:0000313" key="11">
    <source>
        <dbReference type="EMBL" id="PCI78656.1"/>
    </source>
</evidence>
<dbReference type="Gene3D" id="3.40.50.300">
    <property type="entry name" value="P-loop containing nucleotide triphosphate hydrolases"/>
    <property type="match status" value="1"/>
</dbReference>
<dbReference type="PRINTS" id="PR00051">
    <property type="entry name" value="DNAA"/>
</dbReference>
<dbReference type="GO" id="GO:0003688">
    <property type="term" value="F:DNA replication origin binding"/>
    <property type="evidence" value="ECO:0007669"/>
    <property type="project" value="InterPro"/>
</dbReference>
<keyword evidence="1" id="KW-0963">Cytoplasm</keyword>
<comment type="similarity">
    <text evidence="8">Belongs to the DnaA family.</text>
</comment>
<dbReference type="SMART" id="SM00760">
    <property type="entry name" value="Bac_DnaA_C"/>
    <property type="match status" value="1"/>
</dbReference>
<dbReference type="InterPro" id="IPR024633">
    <property type="entry name" value="DnaA_N_dom"/>
</dbReference>
<evidence type="ECO:0000256" key="5">
    <source>
        <dbReference type="ARBA" id="ARBA00023121"/>
    </source>
</evidence>
<feature type="domain" description="AAA+ ATPase" evidence="9">
    <location>
        <begin position="136"/>
        <end position="262"/>
    </location>
</feature>
<proteinExistence type="inferred from homology"/>
<evidence type="ECO:0000313" key="12">
    <source>
        <dbReference type="Proteomes" id="UP000218775"/>
    </source>
</evidence>
<dbReference type="InterPro" id="IPR013317">
    <property type="entry name" value="DnaA_dom"/>
</dbReference>
<dbReference type="GO" id="GO:0008289">
    <property type="term" value="F:lipid binding"/>
    <property type="evidence" value="ECO:0007669"/>
    <property type="project" value="UniProtKB-KW"/>
</dbReference>
<dbReference type="Pfam" id="PF08299">
    <property type="entry name" value="Bac_DnaA_C"/>
    <property type="match status" value="1"/>
</dbReference>
<keyword evidence="6 7" id="KW-0238">DNA-binding</keyword>
<dbReference type="SUPFAM" id="SSF48295">
    <property type="entry name" value="TrpR-like"/>
    <property type="match status" value="1"/>
</dbReference>
<dbReference type="GO" id="GO:0005524">
    <property type="term" value="F:ATP binding"/>
    <property type="evidence" value="ECO:0007669"/>
    <property type="project" value="UniProtKB-KW"/>
</dbReference>
<dbReference type="GO" id="GO:0005886">
    <property type="term" value="C:plasma membrane"/>
    <property type="evidence" value="ECO:0007669"/>
    <property type="project" value="TreeGrafter"/>
</dbReference>
<dbReference type="GO" id="GO:0006270">
    <property type="term" value="P:DNA replication initiation"/>
    <property type="evidence" value="ECO:0007669"/>
    <property type="project" value="InterPro"/>
</dbReference>
<dbReference type="Proteomes" id="UP000218775">
    <property type="component" value="Unassembled WGS sequence"/>
</dbReference>
<keyword evidence="3 7" id="KW-0547">Nucleotide-binding</keyword>
<dbReference type="InterPro" id="IPR010921">
    <property type="entry name" value="Trp_repressor/repl_initiator"/>
</dbReference>
<accession>A0A2A4X829</accession>
<dbReference type="GO" id="GO:0006275">
    <property type="term" value="P:regulation of DNA replication"/>
    <property type="evidence" value="ECO:0007669"/>
    <property type="project" value="InterPro"/>
</dbReference>
<dbReference type="InterPro" id="IPR013159">
    <property type="entry name" value="DnaA_C"/>
</dbReference>
<evidence type="ECO:0000256" key="2">
    <source>
        <dbReference type="ARBA" id="ARBA00022705"/>
    </source>
</evidence>
<evidence type="ECO:0000256" key="3">
    <source>
        <dbReference type="ARBA" id="ARBA00022741"/>
    </source>
</evidence>
<evidence type="ECO:0000259" key="10">
    <source>
        <dbReference type="SMART" id="SM00760"/>
    </source>
</evidence>
<dbReference type="InterPro" id="IPR027417">
    <property type="entry name" value="P-loop_NTPase"/>
</dbReference>
<dbReference type="EMBL" id="NVUK01000002">
    <property type="protein sequence ID" value="PCI78656.1"/>
    <property type="molecule type" value="Genomic_DNA"/>
</dbReference>
<dbReference type="InterPro" id="IPR038454">
    <property type="entry name" value="DnaA_N_sf"/>
</dbReference>
<sequence length="435" mass="50111">MNQWLKFLKYLETRFDVNTIKQWVTPLKVVNFDARNIYLKAENQFQIAWFNEHIKQLCSEILLSSAGLPIKVHIICDKGLENKPTVAHKINENNFSPDFCDPLFTFDNFLAANKTLLSCQILKDLILNEKNQNKDDNNPIFIYGPPSSGKTHLLTAIALTLKAQGNKVCFVHALTFSKHVIHAFRGSLLQEFRQTYRNMDVLIIDDIHLLKRKTSSQEELFHTFNSLHTRKKRIIVSSNVIPSHLEEIEERLTSRFEWGISLAIEKPPSEILKQILGIKAHQLNLPLSHELRAWLLSQFLTPASLASALSTLCLYHHSNSPLEKTRAEFYLKDLILLEKSKTLTLDSVVRKVCSYYGIKNEDVLGRSQTKETSLPRQISMYLCREKIKTPYIQLGDFFNRDHSTVMTSVKSIKLRLKRKEPEVLTAIDKISQALL</sequence>
<evidence type="ECO:0000259" key="9">
    <source>
        <dbReference type="SMART" id="SM00382"/>
    </source>
</evidence>
<dbReference type="InterPro" id="IPR018312">
    <property type="entry name" value="Chromosome_initiator_DnaA_CS"/>
</dbReference>
<keyword evidence="5" id="KW-0446">Lipid-binding</keyword>
<dbReference type="PANTHER" id="PTHR30050">
    <property type="entry name" value="CHROMOSOMAL REPLICATION INITIATOR PROTEIN DNAA"/>
    <property type="match status" value="1"/>
</dbReference>
<gene>
    <name evidence="11" type="ORF">COB21_00300</name>
</gene>
<dbReference type="AlphaFoldDB" id="A0A2A4X829"/>
<dbReference type="CDD" id="cd00009">
    <property type="entry name" value="AAA"/>
    <property type="match status" value="1"/>
</dbReference>
<feature type="domain" description="Chromosomal replication initiator DnaA C-terminal" evidence="10">
    <location>
        <begin position="344"/>
        <end position="412"/>
    </location>
</feature>
<evidence type="ECO:0000256" key="8">
    <source>
        <dbReference type="RuleBase" id="RU004227"/>
    </source>
</evidence>
<dbReference type="PANTHER" id="PTHR30050:SF2">
    <property type="entry name" value="CHROMOSOMAL REPLICATION INITIATOR PROTEIN DNAA"/>
    <property type="match status" value="1"/>
</dbReference>
<dbReference type="InterPro" id="IPR003593">
    <property type="entry name" value="AAA+_ATPase"/>
</dbReference>
<dbReference type="CDD" id="cd06571">
    <property type="entry name" value="Bac_DnaA_C"/>
    <property type="match status" value="1"/>
</dbReference>
<evidence type="ECO:0000256" key="4">
    <source>
        <dbReference type="ARBA" id="ARBA00022840"/>
    </source>
</evidence>
<comment type="caution">
    <text evidence="11">The sequence shown here is derived from an EMBL/GenBank/DDBJ whole genome shotgun (WGS) entry which is preliminary data.</text>
</comment>
<evidence type="ECO:0000256" key="6">
    <source>
        <dbReference type="ARBA" id="ARBA00023125"/>
    </source>
</evidence>
<dbReference type="InterPro" id="IPR020591">
    <property type="entry name" value="Chromosome_initiator_DnaA-like"/>
</dbReference>
<evidence type="ECO:0000256" key="7">
    <source>
        <dbReference type="RuleBase" id="RU000577"/>
    </source>
</evidence>
<keyword evidence="4 7" id="KW-0067">ATP-binding</keyword>
<dbReference type="Pfam" id="PF11638">
    <property type="entry name" value="DnaA_N"/>
    <property type="match status" value="1"/>
</dbReference>
<comment type="function">
    <text evidence="7">Plays an essential role in the initiation and regulation of chromosomal replication. ATP-DnaA binds to the origin of replication (oriC) to initiate formation of the DNA replication initiation complex once per cell cycle. Binds the DnaA box (a 9 base pair repeat at the origin) and separates the double-stranded (ds)DNA. Forms a right-handed helical filament on oriC DNA; dsDNA binds to the exterior of the filament while single-stranded (ss)DNA is stabiized in the filament's interior. The ATP-DnaA-oriC complex binds and stabilizes one strand of the AT-rich DNA unwinding element (DUE), permitting loading of DNA polymerase. After initiation quickly degrades to an ADP-DnaA complex that is not apt for DNA replication. Binds acidic phospholipids.</text>
</comment>
<keyword evidence="2 7" id="KW-0235">DNA replication</keyword>
<name>A0A2A4X829_UNCAE</name>
<protein>
    <recommendedName>
        <fullName evidence="7">Chromosomal replication initiator protein DnaA</fullName>
    </recommendedName>
</protein>
<organism evidence="11 12">
    <name type="scientific">Aerophobetes bacterium</name>
    <dbReference type="NCBI Taxonomy" id="2030807"/>
    <lineage>
        <taxon>Bacteria</taxon>
        <taxon>Candidatus Aerophobota</taxon>
    </lineage>
</organism>